<name>A0ABP9Q9Z5_9PSEU</name>
<dbReference type="Gene3D" id="3.40.190.10">
    <property type="entry name" value="Periplasmic binding protein-like II"/>
    <property type="match status" value="1"/>
</dbReference>
<evidence type="ECO:0000313" key="3">
    <source>
        <dbReference type="Proteomes" id="UP001428817"/>
    </source>
</evidence>
<proteinExistence type="predicted"/>
<accession>A0ABP9Q9Z5</accession>
<dbReference type="Proteomes" id="UP001428817">
    <property type="component" value="Unassembled WGS sequence"/>
</dbReference>
<comment type="caution">
    <text evidence="2">The sequence shown here is derived from an EMBL/GenBank/DDBJ whole genome shotgun (WGS) entry which is preliminary data.</text>
</comment>
<keyword evidence="1" id="KW-0732">Signal</keyword>
<evidence type="ECO:0000256" key="1">
    <source>
        <dbReference type="SAM" id="SignalP"/>
    </source>
</evidence>
<feature type="chain" id="PRO_5047481668" evidence="1">
    <location>
        <begin position="22"/>
        <end position="384"/>
    </location>
</feature>
<evidence type="ECO:0000313" key="2">
    <source>
        <dbReference type="EMBL" id="GAA5159326.1"/>
    </source>
</evidence>
<sequence>MTGRIALVAALCAAALAGCSANPPTPGPAAPALPAATGAERLAGDCPETVAVQESWEPEAEHGVLYQLVGPGHTIDAERKRVSGPLVIDGRDTGVRIEIRAGGAAIGFTAVPAQMYLDRSLTLGAVHTDLAIGTSANQPVTAVVAPLNKSPQMLMWDPATHPDWRTFADIGASGAKVLTSKANNSSALLVAEGLIKPDQVDTGYTGAPTRFVADPTIAQDGYATMEPYIYQHEIPSWNKPIRYQLHADAGYSIYPEALSVRTGELDRLSGCLTKLVPIIQRAQRDYLRDPARANRLIVETVAKYDDGWSYSAGVAGFAANAMRELGIVADDRSGPLGGIDPARMQATIDTFAPILTRSGASVRPGLTAADLATARFLDPSITLN</sequence>
<keyword evidence="3" id="KW-1185">Reference proteome</keyword>
<feature type="signal peptide" evidence="1">
    <location>
        <begin position="1"/>
        <end position="21"/>
    </location>
</feature>
<gene>
    <name evidence="2" type="ORF">GCM10023321_40320</name>
</gene>
<dbReference type="EMBL" id="BAABJP010000018">
    <property type="protein sequence ID" value="GAA5159326.1"/>
    <property type="molecule type" value="Genomic_DNA"/>
</dbReference>
<reference evidence="3" key="1">
    <citation type="journal article" date="2019" name="Int. J. Syst. Evol. Microbiol.">
        <title>The Global Catalogue of Microorganisms (GCM) 10K type strain sequencing project: providing services to taxonomists for standard genome sequencing and annotation.</title>
        <authorList>
            <consortium name="The Broad Institute Genomics Platform"/>
            <consortium name="The Broad Institute Genome Sequencing Center for Infectious Disease"/>
            <person name="Wu L."/>
            <person name="Ma J."/>
        </authorList>
    </citation>
    <scope>NUCLEOTIDE SEQUENCE [LARGE SCALE GENOMIC DNA]</scope>
    <source>
        <strain evidence="3">JCM 18303</strain>
    </source>
</reference>
<organism evidence="2 3">
    <name type="scientific">Pseudonocardia eucalypti</name>
    <dbReference type="NCBI Taxonomy" id="648755"/>
    <lineage>
        <taxon>Bacteria</taxon>
        <taxon>Bacillati</taxon>
        <taxon>Actinomycetota</taxon>
        <taxon>Actinomycetes</taxon>
        <taxon>Pseudonocardiales</taxon>
        <taxon>Pseudonocardiaceae</taxon>
        <taxon>Pseudonocardia</taxon>
    </lineage>
</organism>
<dbReference type="PROSITE" id="PS51257">
    <property type="entry name" value="PROKAR_LIPOPROTEIN"/>
    <property type="match status" value="1"/>
</dbReference>
<dbReference type="RefSeq" id="WP_185060251.1">
    <property type="nucleotide sequence ID" value="NZ_BAABJP010000018.1"/>
</dbReference>
<protein>
    <submittedName>
        <fullName evidence="2">Nitrate ABC transporter substrate-binding protein</fullName>
    </submittedName>
</protein>